<dbReference type="Proteomes" id="UP000826661">
    <property type="component" value="Chromosome VII"/>
</dbReference>
<dbReference type="EMBL" id="CP075870">
    <property type="protein sequence ID" value="QYT05219.1"/>
    <property type="molecule type" value="Genomic_DNA"/>
</dbReference>
<evidence type="ECO:0000313" key="1">
    <source>
        <dbReference type="EMBL" id="QYT05219.1"/>
    </source>
</evidence>
<evidence type="ECO:0000313" key="2">
    <source>
        <dbReference type="Proteomes" id="UP000826661"/>
    </source>
</evidence>
<name>A0A8G0LMX0_9HYPO</name>
<reference evidence="1 2" key="1">
    <citation type="journal article" date="2021" name="BMC Genomics">
        <title>Telomere-to-telomere genome assembly of asparaginase-producing Trichoderma simmonsii.</title>
        <authorList>
            <person name="Chung D."/>
            <person name="Kwon Y.M."/>
            <person name="Yang Y."/>
        </authorList>
    </citation>
    <scope>NUCLEOTIDE SEQUENCE [LARGE SCALE GENOMIC DNA]</scope>
    <source>
        <strain evidence="1 2">GH-Sj1</strain>
    </source>
</reference>
<sequence>MSGCDERQVRYTRLIGQELMPDIFGMRREMLPHRFVDKKSSYISRRVCHRRGLTLQRIASSKLVACNQCLAATIDYHKRGWQKNLRTTPTRWDCYARFPLSFAH</sequence>
<dbReference type="AlphaFoldDB" id="A0A8G0LMX0"/>
<accession>A0A8G0LMX0</accession>
<protein>
    <submittedName>
        <fullName evidence="1">Uncharacterized protein</fullName>
    </submittedName>
</protein>
<proteinExistence type="predicted"/>
<keyword evidence="2" id="KW-1185">Reference proteome</keyword>
<organism evidence="1 2">
    <name type="scientific">Trichoderma simmonsii</name>
    <dbReference type="NCBI Taxonomy" id="1491479"/>
    <lineage>
        <taxon>Eukaryota</taxon>
        <taxon>Fungi</taxon>
        <taxon>Dikarya</taxon>
        <taxon>Ascomycota</taxon>
        <taxon>Pezizomycotina</taxon>
        <taxon>Sordariomycetes</taxon>
        <taxon>Hypocreomycetidae</taxon>
        <taxon>Hypocreales</taxon>
        <taxon>Hypocreaceae</taxon>
        <taxon>Trichoderma</taxon>
    </lineage>
</organism>
<gene>
    <name evidence="1" type="ORF">H0G86_012113</name>
</gene>